<reference evidence="2" key="1">
    <citation type="submission" date="2017-08" db="EMBL/GenBank/DDBJ databases">
        <authorList>
            <person name="Imhoff J.F."/>
            <person name="Rahn T."/>
            <person name="Kuenzel S."/>
            <person name="Neulinger S.C."/>
        </authorList>
    </citation>
    <scope>NUCLEOTIDE SEQUENCE</scope>
    <source>
        <strain evidence="2">DSM 11080</strain>
    </source>
</reference>
<reference evidence="2" key="2">
    <citation type="journal article" date="2020" name="Microorganisms">
        <title>Osmotic Adaptation and Compatible Solute Biosynthesis of Phototrophic Bacteria as Revealed from Genome Analyses.</title>
        <authorList>
            <person name="Imhoff J.F."/>
            <person name="Rahn T."/>
            <person name="Kunzel S."/>
            <person name="Keller A."/>
            <person name="Neulinger S.C."/>
        </authorList>
    </citation>
    <scope>NUCLEOTIDE SEQUENCE</scope>
    <source>
        <strain evidence="2">DSM 11080</strain>
    </source>
</reference>
<dbReference type="AlphaFoldDB" id="A0AAJ0XB00"/>
<dbReference type="InterPro" id="IPR035093">
    <property type="entry name" value="RelE/ParE_toxin_dom_sf"/>
</dbReference>
<dbReference type="EMBL" id="NRSJ01000029">
    <property type="protein sequence ID" value="MBK1705858.1"/>
    <property type="molecule type" value="Genomic_DNA"/>
</dbReference>
<proteinExistence type="predicted"/>
<organism evidence="2 3">
    <name type="scientific">Halochromatium glycolicum</name>
    <dbReference type="NCBI Taxonomy" id="85075"/>
    <lineage>
        <taxon>Bacteria</taxon>
        <taxon>Pseudomonadati</taxon>
        <taxon>Pseudomonadota</taxon>
        <taxon>Gammaproteobacteria</taxon>
        <taxon>Chromatiales</taxon>
        <taxon>Chromatiaceae</taxon>
        <taxon>Halochromatium</taxon>
    </lineage>
</organism>
<keyword evidence="3" id="KW-1185">Reference proteome</keyword>
<dbReference type="Gene3D" id="3.30.2310.20">
    <property type="entry name" value="RelE-like"/>
    <property type="match status" value="1"/>
</dbReference>
<dbReference type="Pfam" id="PF05016">
    <property type="entry name" value="ParE_toxin"/>
    <property type="match status" value="1"/>
</dbReference>
<dbReference type="InterPro" id="IPR007712">
    <property type="entry name" value="RelE/ParE_toxin"/>
</dbReference>
<gene>
    <name evidence="2" type="ORF">CKO40_15165</name>
</gene>
<evidence type="ECO:0000256" key="1">
    <source>
        <dbReference type="ARBA" id="ARBA00022649"/>
    </source>
</evidence>
<dbReference type="Proteomes" id="UP001296776">
    <property type="component" value="Unassembled WGS sequence"/>
</dbReference>
<sequence length="91" mass="9899">MRASLGKDCQVIDAILAYLRAKGGPRLAMEFAEQLKDALRPLATHPAIGSRRYADLLGIPGLRSWPIKQSAYLIFYLAFRCAPATLLPGAA</sequence>
<evidence type="ECO:0000313" key="2">
    <source>
        <dbReference type="EMBL" id="MBK1705858.1"/>
    </source>
</evidence>
<keyword evidence="1" id="KW-1277">Toxin-antitoxin system</keyword>
<accession>A0AAJ0XB00</accession>
<protein>
    <recommendedName>
        <fullName evidence="4">Type II toxin-antitoxin system RelE/ParE family toxin</fullName>
    </recommendedName>
</protein>
<evidence type="ECO:0000313" key="3">
    <source>
        <dbReference type="Proteomes" id="UP001296776"/>
    </source>
</evidence>
<comment type="caution">
    <text evidence="2">The sequence shown here is derived from an EMBL/GenBank/DDBJ whole genome shotgun (WGS) entry which is preliminary data.</text>
</comment>
<name>A0AAJ0XB00_9GAMM</name>
<evidence type="ECO:0008006" key="4">
    <source>
        <dbReference type="Google" id="ProtNLM"/>
    </source>
</evidence>